<accession>A0A2I1K4G7</accession>
<evidence type="ECO:0000256" key="2">
    <source>
        <dbReference type="ARBA" id="ARBA00009054"/>
    </source>
</evidence>
<dbReference type="SUPFAM" id="SSF51064">
    <property type="entry name" value="Head domain of nucleotide exchange factor GrpE"/>
    <property type="match status" value="1"/>
</dbReference>
<dbReference type="HAMAP" id="MF_01151">
    <property type="entry name" value="GrpE"/>
    <property type="match status" value="1"/>
</dbReference>
<keyword evidence="6 10" id="KW-0143">Chaperone</keyword>
<name>A0A2I1K4G7_9LACT</name>
<dbReference type="GO" id="GO:0005737">
    <property type="term" value="C:cytoplasm"/>
    <property type="evidence" value="ECO:0007669"/>
    <property type="project" value="UniProtKB-SubCell"/>
</dbReference>
<protein>
    <recommendedName>
        <fullName evidence="8 10">Protein GrpE</fullName>
    </recommendedName>
    <alternativeName>
        <fullName evidence="9 10">HSP-70 cofactor</fullName>
    </alternativeName>
</protein>
<dbReference type="GO" id="GO:0042803">
    <property type="term" value="F:protein homodimerization activity"/>
    <property type="evidence" value="ECO:0007669"/>
    <property type="project" value="InterPro"/>
</dbReference>
<reference evidence="13 14" key="1">
    <citation type="submission" date="2017-12" db="EMBL/GenBank/DDBJ databases">
        <title>Phylogenetic diversity of female urinary microbiome.</title>
        <authorList>
            <person name="Thomas-White K."/>
            <person name="Wolfe A.J."/>
        </authorList>
    </citation>
    <scope>NUCLEOTIDE SEQUENCE [LARGE SCALE GENOMIC DNA]</scope>
    <source>
        <strain evidence="13 14">UMB0898</strain>
    </source>
</reference>
<evidence type="ECO:0000256" key="12">
    <source>
        <dbReference type="SAM" id="MobiDB-lite"/>
    </source>
</evidence>
<evidence type="ECO:0000313" key="14">
    <source>
        <dbReference type="Proteomes" id="UP000234384"/>
    </source>
</evidence>
<proteinExistence type="inferred from homology"/>
<dbReference type="GO" id="GO:0000774">
    <property type="term" value="F:adenyl-nucleotide exchange factor activity"/>
    <property type="evidence" value="ECO:0007669"/>
    <property type="project" value="InterPro"/>
</dbReference>
<evidence type="ECO:0000256" key="4">
    <source>
        <dbReference type="ARBA" id="ARBA00022490"/>
    </source>
</evidence>
<comment type="subunit">
    <text evidence="3 10">Homodimer.</text>
</comment>
<dbReference type="PRINTS" id="PR00773">
    <property type="entry name" value="GRPEPROTEIN"/>
</dbReference>
<dbReference type="AlphaFoldDB" id="A0A2I1K4G7"/>
<comment type="similarity">
    <text evidence="2 10 11">Belongs to the GrpE family.</text>
</comment>
<dbReference type="Gene3D" id="3.90.20.20">
    <property type="match status" value="1"/>
</dbReference>
<evidence type="ECO:0000256" key="10">
    <source>
        <dbReference type="HAMAP-Rule" id="MF_01151"/>
    </source>
</evidence>
<evidence type="ECO:0000256" key="1">
    <source>
        <dbReference type="ARBA" id="ARBA00004496"/>
    </source>
</evidence>
<dbReference type="FunFam" id="2.30.22.10:FF:000001">
    <property type="entry name" value="Protein GrpE"/>
    <property type="match status" value="1"/>
</dbReference>
<dbReference type="EMBL" id="PKHE01000003">
    <property type="protein sequence ID" value="PKY90455.1"/>
    <property type="molecule type" value="Genomic_DNA"/>
</dbReference>
<dbReference type="Proteomes" id="UP000234384">
    <property type="component" value="Unassembled WGS sequence"/>
</dbReference>
<dbReference type="GO" id="GO:0051082">
    <property type="term" value="F:unfolded protein binding"/>
    <property type="evidence" value="ECO:0007669"/>
    <property type="project" value="TreeGrafter"/>
</dbReference>
<dbReference type="GO" id="GO:0051087">
    <property type="term" value="F:protein-folding chaperone binding"/>
    <property type="evidence" value="ECO:0007669"/>
    <property type="project" value="InterPro"/>
</dbReference>
<gene>
    <name evidence="10" type="primary">grpE</name>
    <name evidence="13" type="ORF">CYJ57_02170</name>
</gene>
<feature type="region of interest" description="Disordered" evidence="12">
    <location>
        <begin position="1"/>
        <end position="45"/>
    </location>
</feature>
<evidence type="ECO:0000256" key="11">
    <source>
        <dbReference type="RuleBase" id="RU004478"/>
    </source>
</evidence>
<dbReference type="CDD" id="cd00446">
    <property type="entry name" value="GrpE"/>
    <property type="match status" value="1"/>
</dbReference>
<dbReference type="PANTHER" id="PTHR21237">
    <property type="entry name" value="GRPE PROTEIN"/>
    <property type="match status" value="1"/>
</dbReference>
<evidence type="ECO:0000256" key="5">
    <source>
        <dbReference type="ARBA" id="ARBA00023016"/>
    </source>
</evidence>
<dbReference type="Gene3D" id="2.30.22.10">
    <property type="entry name" value="Head domain of nucleotide exchange factor GrpE"/>
    <property type="match status" value="1"/>
</dbReference>
<feature type="compositionally biased region" description="Acidic residues" evidence="12">
    <location>
        <begin position="10"/>
        <end position="45"/>
    </location>
</feature>
<sequence>MSKENKNQSLEEEQSMNEAEEVTTSDVESEEVEAEAVVEPEVVEQDAEFDELETLKEQTEQLEDQVLRLQAEIANMRRTHTRDRQEAAKYRSANLASKLVDALDNLERALDSEIESEDGLALKKGVEMVYQQLIQGFNEENIEVVNPLNEPFDPNFEQAVSVMPAEEGVEDNTVVHVVQKGYKIDNRVIRPAMVIVAQQQ</sequence>
<evidence type="ECO:0000256" key="3">
    <source>
        <dbReference type="ARBA" id="ARBA00011738"/>
    </source>
</evidence>
<keyword evidence="4 10" id="KW-0963">Cytoplasm</keyword>
<evidence type="ECO:0000313" key="13">
    <source>
        <dbReference type="EMBL" id="PKY90455.1"/>
    </source>
</evidence>
<dbReference type="PANTHER" id="PTHR21237:SF23">
    <property type="entry name" value="GRPE PROTEIN HOMOLOG, MITOCHONDRIAL"/>
    <property type="match status" value="1"/>
</dbReference>
<dbReference type="GO" id="GO:0006457">
    <property type="term" value="P:protein folding"/>
    <property type="evidence" value="ECO:0007669"/>
    <property type="project" value="InterPro"/>
</dbReference>
<evidence type="ECO:0000256" key="6">
    <source>
        <dbReference type="ARBA" id="ARBA00023186"/>
    </source>
</evidence>
<evidence type="ECO:0000256" key="9">
    <source>
        <dbReference type="ARBA" id="ARBA00076414"/>
    </source>
</evidence>
<dbReference type="InterPro" id="IPR009012">
    <property type="entry name" value="GrpE_head"/>
</dbReference>
<organism evidence="13 14">
    <name type="scientific">Falseniella ignava</name>
    <dbReference type="NCBI Taxonomy" id="137730"/>
    <lineage>
        <taxon>Bacteria</taxon>
        <taxon>Bacillati</taxon>
        <taxon>Bacillota</taxon>
        <taxon>Bacilli</taxon>
        <taxon>Lactobacillales</taxon>
        <taxon>Aerococcaceae</taxon>
        <taxon>Falseniella</taxon>
    </lineage>
</organism>
<dbReference type="InterPro" id="IPR013805">
    <property type="entry name" value="GrpE_CC"/>
</dbReference>
<dbReference type="RefSeq" id="WP_101953898.1">
    <property type="nucleotide sequence ID" value="NZ_PKHE01000003.1"/>
</dbReference>
<evidence type="ECO:0000256" key="7">
    <source>
        <dbReference type="ARBA" id="ARBA00053401"/>
    </source>
</evidence>
<comment type="function">
    <text evidence="7 10">Participates actively in the response to hyperosmotic and heat shock by preventing the aggregation of stress-denatured proteins, in association with DnaK and GrpE. It is the nucleotide exchange factor for DnaK and may function as a thermosensor. Unfolded proteins bind initially to DnaJ; upon interaction with the DnaJ-bound protein, DnaK hydrolyzes its bound ATP, resulting in the formation of a stable complex. GrpE releases ADP from DnaK; ATP binding to DnaK triggers the release of the substrate protein, thus completing the reaction cycle. Several rounds of ATP-dependent interactions between DnaJ, DnaK and GrpE are required for fully efficient folding.</text>
</comment>
<evidence type="ECO:0000256" key="8">
    <source>
        <dbReference type="ARBA" id="ARBA00072274"/>
    </source>
</evidence>
<dbReference type="OrthoDB" id="9812586at2"/>
<dbReference type="NCBIfam" id="NF010738">
    <property type="entry name" value="PRK14140.1"/>
    <property type="match status" value="1"/>
</dbReference>
<dbReference type="InterPro" id="IPR000740">
    <property type="entry name" value="GrpE"/>
</dbReference>
<dbReference type="SUPFAM" id="SSF58014">
    <property type="entry name" value="Coiled-coil domain of nucleotide exchange factor GrpE"/>
    <property type="match status" value="1"/>
</dbReference>
<comment type="subcellular location">
    <subcellularLocation>
        <location evidence="1 10">Cytoplasm</location>
    </subcellularLocation>
</comment>
<comment type="caution">
    <text evidence="13">The sequence shown here is derived from an EMBL/GenBank/DDBJ whole genome shotgun (WGS) entry which is preliminary data.</text>
</comment>
<keyword evidence="5 10" id="KW-0346">Stress response</keyword>
<dbReference type="Pfam" id="PF01025">
    <property type="entry name" value="GrpE"/>
    <property type="match status" value="1"/>
</dbReference>